<dbReference type="InterPro" id="IPR036047">
    <property type="entry name" value="F-box-like_dom_sf"/>
</dbReference>
<dbReference type="AlphaFoldDB" id="A0A1V6QBB9"/>
<dbReference type="CDD" id="cd09917">
    <property type="entry name" value="F-box_SF"/>
    <property type="match status" value="1"/>
</dbReference>
<proteinExistence type="predicted"/>
<accession>A0A1V6QBB9</accession>
<dbReference type="Proteomes" id="UP000191672">
    <property type="component" value="Unassembled WGS sequence"/>
</dbReference>
<dbReference type="Pfam" id="PF00646">
    <property type="entry name" value="F-box"/>
    <property type="match status" value="1"/>
</dbReference>
<comment type="caution">
    <text evidence="2">The sequence shown here is derived from an EMBL/GenBank/DDBJ whole genome shotgun (WGS) entry which is preliminary data.</text>
</comment>
<protein>
    <recommendedName>
        <fullName evidence="1">F-box domain-containing protein</fullName>
    </recommendedName>
</protein>
<dbReference type="SUPFAM" id="SSF81383">
    <property type="entry name" value="F-box domain"/>
    <property type="match status" value="1"/>
</dbReference>
<evidence type="ECO:0000259" key="1">
    <source>
        <dbReference type="PROSITE" id="PS50181"/>
    </source>
</evidence>
<evidence type="ECO:0000313" key="3">
    <source>
        <dbReference type="Proteomes" id="UP000191672"/>
    </source>
</evidence>
<dbReference type="InterPro" id="IPR001810">
    <property type="entry name" value="F-box_dom"/>
</dbReference>
<gene>
    <name evidence="2" type="ORF">PENANT_c007G01373</name>
</gene>
<dbReference type="EMBL" id="MDYN01000007">
    <property type="protein sequence ID" value="OQD86494.1"/>
    <property type="molecule type" value="Genomic_DNA"/>
</dbReference>
<feature type="domain" description="F-box" evidence="1">
    <location>
        <begin position="55"/>
        <end position="104"/>
    </location>
</feature>
<sequence>MASQSPHDLVTVHKIQSSPTHPIAHTKKVKRSYPPIIPIIIVPTKDSPSSPIPDWFRLDSLPEELLEEVSKHLSVTDLKCLRLTSRHMYRISLREYAREGFRKITTDFTKQSLDRIYSILKDDVFRPQIREVTIQWAGIDRKAPKALVEAFWGAFNRCENFSEFYEEVYLEALLHMFYLPLDDLWL</sequence>
<reference evidence="3" key="1">
    <citation type="journal article" date="2017" name="Nat. Microbiol.">
        <title>Global analysis of biosynthetic gene clusters reveals vast potential of secondary metabolite production in Penicillium species.</title>
        <authorList>
            <person name="Nielsen J.C."/>
            <person name="Grijseels S."/>
            <person name="Prigent S."/>
            <person name="Ji B."/>
            <person name="Dainat J."/>
            <person name="Nielsen K.F."/>
            <person name="Frisvad J.C."/>
            <person name="Workman M."/>
            <person name="Nielsen J."/>
        </authorList>
    </citation>
    <scope>NUCLEOTIDE SEQUENCE [LARGE SCALE GENOMIC DNA]</scope>
    <source>
        <strain evidence="3">IBT 31811</strain>
    </source>
</reference>
<name>A0A1V6QBB9_9EURO</name>
<evidence type="ECO:0000313" key="2">
    <source>
        <dbReference type="EMBL" id="OQD86494.1"/>
    </source>
</evidence>
<dbReference type="PROSITE" id="PS50181">
    <property type="entry name" value="FBOX"/>
    <property type="match status" value="1"/>
</dbReference>
<organism evidence="2 3">
    <name type="scientific">Penicillium antarcticum</name>
    <dbReference type="NCBI Taxonomy" id="416450"/>
    <lineage>
        <taxon>Eukaryota</taxon>
        <taxon>Fungi</taxon>
        <taxon>Dikarya</taxon>
        <taxon>Ascomycota</taxon>
        <taxon>Pezizomycotina</taxon>
        <taxon>Eurotiomycetes</taxon>
        <taxon>Eurotiomycetidae</taxon>
        <taxon>Eurotiales</taxon>
        <taxon>Aspergillaceae</taxon>
        <taxon>Penicillium</taxon>
    </lineage>
</organism>
<keyword evidence="3" id="KW-1185">Reference proteome</keyword>